<proteinExistence type="predicted"/>
<name>A0ACD3AUA5_9AGAR</name>
<reference evidence="1 2" key="1">
    <citation type="journal article" date="2019" name="Nat. Ecol. Evol.">
        <title>Megaphylogeny resolves global patterns of mushroom evolution.</title>
        <authorList>
            <person name="Varga T."/>
            <person name="Krizsan K."/>
            <person name="Foldi C."/>
            <person name="Dima B."/>
            <person name="Sanchez-Garcia M."/>
            <person name="Sanchez-Ramirez S."/>
            <person name="Szollosi G.J."/>
            <person name="Szarkandi J.G."/>
            <person name="Papp V."/>
            <person name="Albert L."/>
            <person name="Andreopoulos W."/>
            <person name="Angelini C."/>
            <person name="Antonin V."/>
            <person name="Barry K.W."/>
            <person name="Bougher N.L."/>
            <person name="Buchanan P."/>
            <person name="Buyck B."/>
            <person name="Bense V."/>
            <person name="Catcheside P."/>
            <person name="Chovatia M."/>
            <person name="Cooper J."/>
            <person name="Damon W."/>
            <person name="Desjardin D."/>
            <person name="Finy P."/>
            <person name="Geml J."/>
            <person name="Haridas S."/>
            <person name="Hughes K."/>
            <person name="Justo A."/>
            <person name="Karasinski D."/>
            <person name="Kautmanova I."/>
            <person name="Kiss B."/>
            <person name="Kocsube S."/>
            <person name="Kotiranta H."/>
            <person name="LaButti K.M."/>
            <person name="Lechner B.E."/>
            <person name="Liimatainen K."/>
            <person name="Lipzen A."/>
            <person name="Lukacs Z."/>
            <person name="Mihaltcheva S."/>
            <person name="Morgado L.N."/>
            <person name="Niskanen T."/>
            <person name="Noordeloos M.E."/>
            <person name="Ohm R.A."/>
            <person name="Ortiz-Santana B."/>
            <person name="Ovrebo C."/>
            <person name="Racz N."/>
            <person name="Riley R."/>
            <person name="Savchenko A."/>
            <person name="Shiryaev A."/>
            <person name="Soop K."/>
            <person name="Spirin V."/>
            <person name="Szebenyi C."/>
            <person name="Tomsovsky M."/>
            <person name="Tulloss R.E."/>
            <person name="Uehling J."/>
            <person name="Grigoriev I.V."/>
            <person name="Vagvolgyi C."/>
            <person name="Papp T."/>
            <person name="Martin F.M."/>
            <person name="Miettinen O."/>
            <person name="Hibbett D.S."/>
            <person name="Nagy L.G."/>
        </authorList>
    </citation>
    <scope>NUCLEOTIDE SEQUENCE [LARGE SCALE GENOMIC DNA]</scope>
    <source>
        <strain evidence="1 2">NL-1719</strain>
    </source>
</reference>
<accession>A0ACD3AUA5</accession>
<evidence type="ECO:0000313" key="1">
    <source>
        <dbReference type="EMBL" id="TFK68527.1"/>
    </source>
</evidence>
<protein>
    <submittedName>
        <fullName evidence="1">Uncharacterized protein</fullName>
    </submittedName>
</protein>
<organism evidence="1 2">
    <name type="scientific">Pluteus cervinus</name>
    <dbReference type="NCBI Taxonomy" id="181527"/>
    <lineage>
        <taxon>Eukaryota</taxon>
        <taxon>Fungi</taxon>
        <taxon>Dikarya</taxon>
        <taxon>Basidiomycota</taxon>
        <taxon>Agaricomycotina</taxon>
        <taxon>Agaricomycetes</taxon>
        <taxon>Agaricomycetidae</taxon>
        <taxon>Agaricales</taxon>
        <taxon>Pluteineae</taxon>
        <taxon>Pluteaceae</taxon>
        <taxon>Pluteus</taxon>
    </lineage>
</organism>
<dbReference type="EMBL" id="ML208349">
    <property type="protein sequence ID" value="TFK68527.1"/>
    <property type="molecule type" value="Genomic_DNA"/>
</dbReference>
<sequence>MVPSSLWARRHFSSALMWRLAHPFNTQRGRRLSSSVLMVSDIRHASLAMISITCTSSSVLLDLLHSYQKRSFRTARISSCPTINGAGSPNERRLSDWCRGLSGRLSNHKWNLQEINLMSTNPESSIFLGVGRDTEMKYLYQAGHCQPCISRSKT</sequence>
<dbReference type="Proteomes" id="UP000308600">
    <property type="component" value="Unassembled WGS sequence"/>
</dbReference>
<evidence type="ECO:0000313" key="2">
    <source>
        <dbReference type="Proteomes" id="UP000308600"/>
    </source>
</evidence>
<gene>
    <name evidence="1" type="ORF">BDN72DRAFT_674435</name>
</gene>
<keyword evidence="2" id="KW-1185">Reference proteome</keyword>